<dbReference type="PANTHER" id="PTHR31459:SF2">
    <property type="entry name" value="OS03G0843300 PROTEIN"/>
    <property type="match status" value="1"/>
</dbReference>
<proteinExistence type="predicted"/>
<dbReference type="InterPro" id="IPR045043">
    <property type="entry name" value="Lea14-like"/>
</dbReference>
<reference evidence="1" key="1">
    <citation type="journal article" date="2015" name="Nature">
        <title>Complex archaea that bridge the gap between prokaryotes and eukaryotes.</title>
        <authorList>
            <person name="Spang A."/>
            <person name="Saw J.H."/>
            <person name="Jorgensen S.L."/>
            <person name="Zaremba-Niedzwiedzka K."/>
            <person name="Martijn J."/>
            <person name="Lind A.E."/>
            <person name="van Eijk R."/>
            <person name="Schleper C."/>
            <person name="Guy L."/>
            <person name="Ettema T.J."/>
        </authorList>
    </citation>
    <scope>NUCLEOTIDE SEQUENCE</scope>
</reference>
<name>A0A0F9PR74_9ZZZZ</name>
<sequence length="281" mass="32074">MKKTLCFVLLFLWAFASSALPLSLRKDLSISLEEKKIKDLGVSGLSLIFYVKISNSSSSPYFLSSYEYRFVVNQKEYFRLSTSLEEYIRIEAKGNTLLSFPLKITYAHLFRVVEGIEKEDKVQCYLTGAMTFSDGRREKGRLPIAFSGEFPIFKKPEIEFLTLQVKEMTIGGADISFKVSFKNSNAFELLVDRIRYGFHLGGKPVGEGIISGDKNIEDGEIRVFSIPFLMNFFEVGKEVYIKLRQPSALCRFFGEIEVRTAWGYIKIPFDKSNKVTISRSP</sequence>
<protein>
    <recommendedName>
        <fullName evidence="2">Water stress and hypersensitive response domain-containing protein</fullName>
    </recommendedName>
</protein>
<organism evidence="1">
    <name type="scientific">marine sediment metagenome</name>
    <dbReference type="NCBI Taxonomy" id="412755"/>
    <lineage>
        <taxon>unclassified sequences</taxon>
        <taxon>metagenomes</taxon>
        <taxon>ecological metagenomes</taxon>
    </lineage>
</organism>
<dbReference type="EMBL" id="LAZR01005019">
    <property type="protein sequence ID" value="KKN03581.1"/>
    <property type="molecule type" value="Genomic_DNA"/>
</dbReference>
<dbReference type="AlphaFoldDB" id="A0A0F9PR74"/>
<evidence type="ECO:0008006" key="2">
    <source>
        <dbReference type="Google" id="ProtNLM"/>
    </source>
</evidence>
<evidence type="ECO:0000313" key="1">
    <source>
        <dbReference type="EMBL" id="KKN03581.1"/>
    </source>
</evidence>
<gene>
    <name evidence="1" type="ORF">LCGC14_1106290</name>
</gene>
<dbReference type="Gene3D" id="2.60.40.1820">
    <property type="match status" value="2"/>
</dbReference>
<accession>A0A0F9PR74</accession>
<dbReference type="PANTHER" id="PTHR31459">
    <property type="match status" value="1"/>
</dbReference>
<dbReference type="SUPFAM" id="SSF117070">
    <property type="entry name" value="LEA14-like"/>
    <property type="match status" value="2"/>
</dbReference>
<comment type="caution">
    <text evidence="1">The sequence shown here is derived from an EMBL/GenBank/DDBJ whole genome shotgun (WGS) entry which is preliminary data.</text>
</comment>